<protein>
    <submittedName>
        <fullName evidence="2">Unannotated protein</fullName>
    </submittedName>
</protein>
<name>A0A6J7J8V3_9ZZZZ</name>
<accession>A0A6J7J8V3</accession>
<dbReference type="Pfam" id="PF10057">
    <property type="entry name" value="MpsC"/>
    <property type="match status" value="1"/>
</dbReference>
<dbReference type="AlphaFoldDB" id="A0A6J7J8V3"/>
<organism evidence="2">
    <name type="scientific">freshwater metagenome</name>
    <dbReference type="NCBI Taxonomy" id="449393"/>
    <lineage>
        <taxon>unclassified sequences</taxon>
        <taxon>metagenomes</taxon>
        <taxon>ecological metagenomes</taxon>
    </lineage>
</organism>
<reference evidence="2" key="1">
    <citation type="submission" date="2020-05" db="EMBL/GenBank/DDBJ databases">
        <authorList>
            <person name="Chiriac C."/>
            <person name="Salcher M."/>
            <person name="Ghai R."/>
            <person name="Kavagutti S V."/>
        </authorList>
    </citation>
    <scope>NUCLEOTIDE SEQUENCE</scope>
</reference>
<evidence type="ECO:0000259" key="1">
    <source>
        <dbReference type="Pfam" id="PF10057"/>
    </source>
</evidence>
<dbReference type="InterPro" id="IPR018745">
    <property type="entry name" value="MpsC"/>
</dbReference>
<sequence>MPDRQSVPQQEISNGIAQLYKTRLGRGPTKVSTTIAGDLVVCVLEDTDTPMEQTLLSMGSRDLVREARSRFQQHCTPHLVEIVEQATGRKVRTHVPGYRPSHDAATEVFLLETGATEG</sequence>
<dbReference type="EMBL" id="CAFBMK010000233">
    <property type="protein sequence ID" value="CAB4939773.1"/>
    <property type="molecule type" value="Genomic_DNA"/>
</dbReference>
<evidence type="ECO:0000313" key="2">
    <source>
        <dbReference type="EMBL" id="CAB4939773.1"/>
    </source>
</evidence>
<feature type="domain" description="Na+-translocating membrane potential-generating system MpsC" evidence="1">
    <location>
        <begin position="9"/>
        <end position="112"/>
    </location>
</feature>
<gene>
    <name evidence="2" type="ORF">UFOPK3564_02875</name>
</gene>
<proteinExistence type="predicted"/>